<dbReference type="InterPro" id="IPR021133">
    <property type="entry name" value="HEAT_type_2"/>
</dbReference>
<dbReference type="SUPFAM" id="SSF48371">
    <property type="entry name" value="ARM repeat"/>
    <property type="match status" value="2"/>
</dbReference>
<sequence length="754" mass="83105">MSDEPSGARQEAGDRRPAEEGPRRPAADPEAKPEAEPEAEPEAKPGQEEQKPAVSSPDALEGEYEESLAPEEQMVRETLERDRRGENLRRLVSDLQDTAGADAGTFVGNQFTMGDDSRVNHAGRDFYVTYGNAGERPQATPLTKEQLARLSPSHVVSTGSLSCLTEHLGPGRVGVLSGPPGTGRTMTALAGLLHSSAQGAAEARIATFPHGIDPSRLRTGDLRESTGYLLDASGADWVRTRDDSGFRQLSYLATRTGSAFVVLVDGDTRFAPDHGEIRVVPHTAPGALAVFERCLAYRLWRSGVADGNTRARETASDPRVREELGDNSRPREAHALAGAVAQSMVDGRRLDEVLDERPQRLRECAQELLSDQGRKYERSFLLAISVLDGKSMVRTTSAALRLADLVDSVKTVPPAPGSLWSAFDETLGTWLQYAEADDDSGPDESRRRIRLRKPRLTTAVLDTAWHNHPALREPMITWLRDLTEDPDPEIRLAAAQAVGKLAVYDYAEIEKEFLSGWVRSNRVGHHWLAAWALEVTARHPAVTRQVNELLRTLADGSLARRSTAVRAYSTSLGILFFRDALTALRRAASRGRLHDEVARAMKELFLSGFRDEVIGELARWARSGEPLLDLAVHRSLTRLAMIPGEVAGDDRPSLLALLCDGDDERRVQIGLLWRSAFSDAEGNGPTWAALLHWVRCAGREPDAVHAIGALVADLGEDRRLNTALRFHLHWWGRHTISRLTAEELLPYLERRILR</sequence>
<dbReference type="InterPro" id="IPR000357">
    <property type="entry name" value="HEAT"/>
</dbReference>
<dbReference type="InterPro" id="IPR016024">
    <property type="entry name" value="ARM-type_fold"/>
</dbReference>
<feature type="compositionally biased region" description="Basic and acidic residues" evidence="2">
    <location>
        <begin position="309"/>
        <end position="329"/>
    </location>
</feature>
<dbReference type="PROSITE" id="PS50077">
    <property type="entry name" value="HEAT_REPEAT"/>
    <property type="match status" value="1"/>
</dbReference>
<reference evidence="4" key="1">
    <citation type="journal article" date="2019" name="Int. J. Syst. Evol. Microbiol.">
        <title>The Global Catalogue of Microorganisms (GCM) 10K type strain sequencing project: providing services to taxonomists for standard genome sequencing and annotation.</title>
        <authorList>
            <consortium name="The Broad Institute Genomics Platform"/>
            <consortium name="The Broad Institute Genome Sequencing Center for Infectious Disease"/>
            <person name="Wu L."/>
            <person name="Ma J."/>
        </authorList>
    </citation>
    <scope>NUCLEOTIDE SEQUENCE [LARGE SCALE GENOMIC DNA]</scope>
    <source>
        <strain evidence="4">CCUG 49560</strain>
    </source>
</reference>
<dbReference type="InterPro" id="IPR011989">
    <property type="entry name" value="ARM-like"/>
</dbReference>
<feature type="compositionally biased region" description="Acidic residues" evidence="2">
    <location>
        <begin position="60"/>
        <end position="69"/>
    </location>
</feature>
<comment type="caution">
    <text evidence="3">The sequence shown here is derived from an EMBL/GenBank/DDBJ whole genome shotgun (WGS) entry which is preliminary data.</text>
</comment>
<dbReference type="EMBL" id="JBHSFN010000014">
    <property type="protein sequence ID" value="MFC4588938.1"/>
    <property type="molecule type" value="Genomic_DNA"/>
</dbReference>
<accession>A0ABV9EIF3</accession>
<evidence type="ECO:0000313" key="3">
    <source>
        <dbReference type="EMBL" id="MFC4588938.1"/>
    </source>
</evidence>
<gene>
    <name evidence="3" type="ORF">ACFO8L_22805</name>
</gene>
<dbReference type="RefSeq" id="WP_262842161.1">
    <property type="nucleotide sequence ID" value="NZ_JANZYP010000009.1"/>
</dbReference>
<feature type="compositionally biased region" description="Basic and acidic residues" evidence="2">
    <location>
        <begin position="73"/>
        <end position="82"/>
    </location>
</feature>
<keyword evidence="4" id="KW-1185">Reference proteome</keyword>
<feature type="region of interest" description="Disordered" evidence="2">
    <location>
        <begin position="308"/>
        <end position="329"/>
    </location>
</feature>
<evidence type="ECO:0000256" key="1">
    <source>
        <dbReference type="ARBA" id="ARBA00022737"/>
    </source>
</evidence>
<dbReference type="Proteomes" id="UP001595891">
    <property type="component" value="Unassembled WGS sequence"/>
</dbReference>
<feature type="compositionally biased region" description="Basic and acidic residues" evidence="2">
    <location>
        <begin position="11"/>
        <end position="51"/>
    </location>
</feature>
<protein>
    <recommendedName>
        <fullName evidence="5">HEAT repeat domain-containing protein</fullName>
    </recommendedName>
</protein>
<evidence type="ECO:0000313" key="4">
    <source>
        <dbReference type="Proteomes" id="UP001595891"/>
    </source>
</evidence>
<proteinExistence type="predicted"/>
<dbReference type="Gene3D" id="1.25.10.10">
    <property type="entry name" value="Leucine-rich Repeat Variant"/>
    <property type="match status" value="1"/>
</dbReference>
<evidence type="ECO:0008006" key="5">
    <source>
        <dbReference type="Google" id="ProtNLM"/>
    </source>
</evidence>
<keyword evidence="1" id="KW-0677">Repeat</keyword>
<evidence type="ECO:0000256" key="2">
    <source>
        <dbReference type="SAM" id="MobiDB-lite"/>
    </source>
</evidence>
<dbReference type="Pfam" id="PF02985">
    <property type="entry name" value="HEAT"/>
    <property type="match status" value="1"/>
</dbReference>
<feature type="region of interest" description="Disordered" evidence="2">
    <location>
        <begin position="1"/>
        <end position="82"/>
    </location>
</feature>
<organism evidence="3 4">
    <name type="scientific">Sphaerisporangium corydalis</name>
    <dbReference type="NCBI Taxonomy" id="1441875"/>
    <lineage>
        <taxon>Bacteria</taxon>
        <taxon>Bacillati</taxon>
        <taxon>Actinomycetota</taxon>
        <taxon>Actinomycetes</taxon>
        <taxon>Streptosporangiales</taxon>
        <taxon>Streptosporangiaceae</taxon>
        <taxon>Sphaerisporangium</taxon>
    </lineage>
</organism>
<name>A0ABV9EIF3_9ACTN</name>